<keyword evidence="15" id="KW-0472">Membrane</keyword>
<dbReference type="InterPro" id="IPR003018">
    <property type="entry name" value="GAF"/>
</dbReference>
<gene>
    <name evidence="22" type="ORF">CfE428DRAFT_3487</name>
</gene>
<keyword evidence="12" id="KW-0067">ATP-binding</keyword>
<dbReference type="GO" id="GO:0005524">
    <property type="term" value="F:ATP binding"/>
    <property type="evidence" value="ECO:0007669"/>
    <property type="project" value="UniProtKB-KW"/>
</dbReference>
<dbReference type="SMART" id="SM00086">
    <property type="entry name" value="PAC"/>
    <property type="match status" value="3"/>
</dbReference>
<evidence type="ECO:0000256" key="10">
    <source>
        <dbReference type="ARBA" id="ARBA00022741"/>
    </source>
</evidence>
<keyword evidence="13" id="KW-1133">Transmembrane helix</keyword>
<keyword evidence="5" id="KW-0997">Cell inner membrane</keyword>
<dbReference type="AlphaFoldDB" id="B4D3J9"/>
<dbReference type="SUPFAM" id="SSF47384">
    <property type="entry name" value="Homodimeric domain of signal transducing histidine kinase"/>
    <property type="match status" value="1"/>
</dbReference>
<dbReference type="InterPro" id="IPR036890">
    <property type="entry name" value="HATPase_C_sf"/>
</dbReference>
<dbReference type="InterPro" id="IPR013655">
    <property type="entry name" value="PAS_fold_3"/>
</dbReference>
<dbReference type="EMBL" id="ABVL01000010">
    <property type="protein sequence ID" value="EDY18829.1"/>
    <property type="molecule type" value="Genomic_DNA"/>
</dbReference>
<evidence type="ECO:0000256" key="4">
    <source>
        <dbReference type="ARBA" id="ARBA00022475"/>
    </source>
</evidence>
<dbReference type="Pfam" id="PF00989">
    <property type="entry name" value="PAS"/>
    <property type="match status" value="1"/>
</dbReference>
<evidence type="ECO:0000256" key="12">
    <source>
        <dbReference type="ARBA" id="ARBA00022840"/>
    </source>
</evidence>
<evidence type="ECO:0000256" key="3">
    <source>
        <dbReference type="ARBA" id="ARBA00012438"/>
    </source>
</evidence>
<keyword evidence="14" id="KW-0902">Two-component regulatory system</keyword>
<dbReference type="PROSITE" id="PS50113">
    <property type="entry name" value="PAC"/>
    <property type="match status" value="3"/>
</dbReference>
<reference evidence="22 23" key="1">
    <citation type="journal article" date="2011" name="J. Bacteriol.">
        <title>Genome sequence of Chthoniobacter flavus Ellin428, an aerobic heterotrophic soil bacterium.</title>
        <authorList>
            <person name="Kant R."/>
            <person name="van Passel M.W."/>
            <person name="Palva A."/>
            <person name="Lucas S."/>
            <person name="Lapidus A."/>
            <person name="Glavina Del Rio T."/>
            <person name="Dalin E."/>
            <person name="Tice H."/>
            <person name="Bruce D."/>
            <person name="Goodwin L."/>
            <person name="Pitluck S."/>
            <person name="Larimer F.W."/>
            <person name="Land M.L."/>
            <person name="Hauser L."/>
            <person name="Sangwan P."/>
            <person name="de Vos W.M."/>
            <person name="Janssen P.H."/>
            <person name="Smidt H."/>
        </authorList>
    </citation>
    <scope>NUCLEOTIDE SEQUENCE [LARGE SCALE GENOMIC DNA]</scope>
    <source>
        <strain evidence="22 23">Ellin428</strain>
    </source>
</reference>
<dbReference type="InterPro" id="IPR013767">
    <property type="entry name" value="PAS_fold"/>
</dbReference>
<dbReference type="Gene3D" id="3.30.450.40">
    <property type="match status" value="1"/>
</dbReference>
<dbReference type="InterPro" id="IPR011006">
    <property type="entry name" value="CheY-like_superfamily"/>
</dbReference>
<evidence type="ECO:0000256" key="2">
    <source>
        <dbReference type="ARBA" id="ARBA00004429"/>
    </source>
</evidence>
<dbReference type="InterPro" id="IPR036097">
    <property type="entry name" value="HisK_dim/P_sf"/>
</dbReference>
<evidence type="ECO:0000259" key="21">
    <source>
        <dbReference type="PROSITE" id="PS50113"/>
    </source>
</evidence>
<dbReference type="GO" id="GO:0006355">
    <property type="term" value="P:regulation of DNA-templated transcription"/>
    <property type="evidence" value="ECO:0007669"/>
    <property type="project" value="InterPro"/>
</dbReference>
<dbReference type="PROSITE" id="PS50109">
    <property type="entry name" value="HIS_KIN"/>
    <property type="match status" value="1"/>
</dbReference>
<dbReference type="InterPro" id="IPR000700">
    <property type="entry name" value="PAS-assoc_C"/>
</dbReference>
<dbReference type="STRING" id="497964.CfE428DRAFT_3487"/>
<feature type="domain" description="PAC" evidence="21">
    <location>
        <begin position="514"/>
        <end position="566"/>
    </location>
</feature>
<sequence length="944" mass="104841">MQLPTETPPMSGKLKLPEYFFQLLVEASADALLVVDEQGAIVFANAQAGRVFGYRPDDLLHKPIQLLIPDNLHAQHARHQEHSAKNSRARHGGGELDLRGRRSDGSEFVMDVGLSPLETHRGSLVIVSVRDLSEQKRVERRERDRLRVLELLNSGAPLQEILEFTVRAVEAEIPGAICSILLLDDSGKRLVHGAAPNLPEFFNDAVHGVEIGDGVGSCGTAAYLGKLTIVEDIHTHPFWAKYVDLAKKAKVRACWSQPVFSSDKKVLGTFAIYHREPSAPEARDIEAIEAAASYVSLAITRKRSEEELQASEARLHAIIHNTPNVAVELYDMAGRVRFWNEAATRMFGWEIDEAIGKTLDQLIHTPEEAESFLQLLRELSGTGKSLGPLEYHFRRRDGSEGWSISTIFEIPGFGGVPMFVCMDVDITERKQAENAMRQSEERFRQVVENIQEVFWMLDAKDGRLLYISPGYEKIWGRSSEALYRSPAAWFDAIHSDDRERVPNRSTLNHGADQYDEEYRIIRPDGSVRWIHDRAFPIRDNQGHVYRVAGVAEDITERRQIEERLRQSQKMEAIGQLAGGVAHDFNNILAAVMMEVELAATAKDVPADTREGLQVIGAAADKAAALTRQLLLFSRRQVMQPRRVDVNGIVTTLAKMLQRILGEDVKVQLHLHPSALVVHADPGMLDQVIMNLAVNARDAMPAGGRLVIETSERHITEDELRASPDASSGMHVVLAVSDTGMGMTEDVKAHLFEPFFTTKQPGKGTGLGLATIFGIVKQHRGWIRVYSEIGQGTTFRIFLPACEAGHELPSEAAAAARPRGGHETILLVEDEASVREVSKRMLERHGYKVLEAVSGTEALRVWGEHGDKIQLVFTDIVMPGGIGGRELADQLRMIQPNLKIVFTSGYSSELAGGAIRLQEGINFVQKPSSLNEVLDTIRKCLDEPF</sequence>
<dbReference type="Pfam" id="PF00512">
    <property type="entry name" value="HisKA"/>
    <property type="match status" value="1"/>
</dbReference>
<dbReference type="Pfam" id="PF13185">
    <property type="entry name" value="GAF_2"/>
    <property type="match status" value="1"/>
</dbReference>
<feature type="domain" description="PAS" evidence="20">
    <location>
        <begin position="439"/>
        <end position="501"/>
    </location>
</feature>
<dbReference type="EC" id="2.7.13.3" evidence="3"/>
<dbReference type="InterPro" id="IPR003661">
    <property type="entry name" value="HisK_dim/P_dom"/>
</dbReference>
<organism evidence="22 23">
    <name type="scientific">Chthoniobacter flavus Ellin428</name>
    <dbReference type="NCBI Taxonomy" id="497964"/>
    <lineage>
        <taxon>Bacteria</taxon>
        <taxon>Pseudomonadati</taxon>
        <taxon>Verrucomicrobiota</taxon>
        <taxon>Spartobacteria</taxon>
        <taxon>Chthoniobacterales</taxon>
        <taxon>Chthoniobacteraceae</taxon>
        <taxon>Chthoniobacter</taxon>
    </lineage>
</organism>
<name>B4D3J9_9BACT</name>
<evidence type="ECO:0000256" key="15">
    <source>
        <dbReference type="ARBA" id="ARBA00023136"/>
    </source>
</evidence>
<keyword evidence="11 22" id="KW-0418">Kinase</keyword>
<dbReference type="FunFam" id="2.10.70.100:FF:000001">
    <property type="entry name" value="Sensory transduction histidine kinase"/>
    <property type="match status" value="1"/>
</dbReference>
<dbReference type="PRINTS" id="PR00344">
    <property type="entry name" value="BCTRLSENSOR"/>
</dbReference>
<dbReference type="GO" id="GO:0005886">
    <property type="term" value="C:plasma membrane"/>
    <property type="evidence" value="ECO:0007669"/>
    <property type="project" value="UniProtKB-SubCell"/>
</dbReference>
<dbReference type="SUPFAM" id="SSF55781">
    <property type="entry name" value="GAF domain-like"/>
    <property type="match status" value="1"/>
</dbReference>
<proteinExistence type="predicted"/>
<evidence type="ECO:0000256" key="14">
    <source>
        <dbReference type="ARBA" id="ARBA00023012"/>
    </source>
</evidence>
<evidence type="ECO:0000259" key="20">
    <source>
        <dbReference type="PROSITE" id="PS50112"/>
    </source>
</evidence>
<keyword evidence="9" id="KW-0677">Repeat</keyword>
<dbReference type="Proteomes" id="UP000005824">
    <property type="component" value="Unassembled WGS sequence"/>
</dbReference>
<keyword evidence="6 16" id="KW-0597">Phosphoprotein</keyword>
<dbReference type="InParanoid" id="B4D3J9"/>
<dbReference type="SMART" id="SM00091">
    <property type="entry name" value="PAS"/>
    <property type="match status" value="3"/>
</dbReference>
<feature type="domain" description="Response regulatory" evidence="19">
    <location>
        <begin position="823"/>
        <end position="940"/>
    </location>
</feature>
<feature type="region of interest" description="Disordered" evidence="17">
    <location>
        <begin position="75"/>
        <end position="97"/>
    </location>
</feature>
<dbReference type="SMART" id="SM00387">
    <property type="entry name" value="HATPase_c"/>
    <property type="match status" value="1"/>
</dbReference>
<comment type="caution">
    <text evidence="22">The sequence shown here is derived from an EMBL/GenBank/DDBJ whole genome shotgun (WGS) entry which is preliminary data.</text>
</comment>
<dbReference type="NCBIfam" id="TIGR00229">
    <property type="entry name" value="sensory_box"/>
    <property type="match status" value="3"/>
</dbReference>
<dbReference type="SMART" id="SM00448">
    <property type="entry name" value="REC"/>
    <property type="match status" value="1"/>
</dbReference>
<keyword evidence="10" id="KW-0547">Nucleotide-binding</keyword>
<dbReference type="SUPFAM" id="SSF55874">
    <property type="entry name" value="ATPase domain of HSP90 chaperone/DNA topoisomerase II/histidine kinase"/>
    <property type="match status" value="1"/>
</dbReference>
<dbReference type="InterPro" id="IPR003594">
    <property type="entry name" value="HATPase_dom"/>
</dbReference>
<evidence type="ECO:0000259" key="18">
    <source>
        <dbReference type="PROSITE" id="PS50109"/>
    </source>
</evidence>
<dbReference type="Gene3D" id="2.10.70.100">
    <property type="match status" value="1"/>
</dbReference>
<feature type="domain" description="PAS" evidence="20">
    <location>
        <begin position="311"/>
        <end position="383"/>
    </location>
</feature>
<dbReference type="Gene3D" id="3.30.565.10">
    <property type="entry name" value="Histidine kinase-like ATPase, C-terminal domain"/>
    <property type="match status" value="1"/>
</dbReference>
<evidence type="ECO:0000256" key="1">
    <source>
        <dbReference type="ARBA" id="ARBA00000085"/>
    </source>
</evidence>
<dbReference type="SMART" id="SM00065">
    <property type="entry name" value="GAF"/>
    <property type="match status" value="1"/>
</dbReference>
<feature type="domain" description="PAC" evidence="21">
    <location>
        <begin position="94"/>
        <end position="144"/>
    </location>
</feature>
<evidence type="ECO:0000256" key="13">
    <source>
        <dbReference type="ARBA" id="ARBA00022989"/>
    </source>
</evidence>
<dbReference type="Gene3D" id="3.30.450.20">
    <property type="entry name" value="PAS domain"/>
    <property type="match status" value="3"/>
</dbReference>
<dbReference type="PANTHER" id="PTHR43065">
    <property type="entry name" value="SENSOR HISTIDINE KINASE"/>
    <property type="match status" value="1"/>
</dbReference>
<dbReference type="CDD" id="cd00130">
    <property type="entry name" value="PAS"/>
    <property type="match status" value="3"/>
</dbReference>
<evidence type="ECO:0000259" key="19">
    <source>
        <dbReference type="PROSITE" id="PS50110"/>
    </source>
</evidence>
<dbReference type="InterPro" id="IPR035965">
    <property type="entry name" value="PAS-like_dom_sf"/>
</dbReference>
<accession>B4D3J9</accession>
<protein>
    <recommendedName>
        <fullName evidence="3">histidine kinase</fullName>
        <ecNumber evidence="3">2.7.13.3</ecNumber>
    </recommendedName>
</protein>
<keyword evidence="8" id="KW-0812">Transmembrane</keyword>
<feature type="modified residue" description="4-aspartylphosphate" evidence="16">
    <location>
        <position position="874"/>
    </location>
</feature>
<dbReference type="PROSITE" id="PS50112">
    <property type="entry name" value="PAS"/>
    <property type="match status" value="3"/>
</dbReference>
<dbReference type="CDD" id="cd00082">
    <property type="entry name" value="HisKA"/>
    <property type="match status" value="1"/>
</dbReference>
<dbReference type="SMART" id="SM00388">
    <property type="entry name" value="HisKA"/>
    <property type="match status" value="1"/>
</dbReference>
<evidence type="ECO:0000313" key="23">
    <source>
        <dbReference type="Proteomes" id="UP000005824"/>
    </source>
</evidence>
<evidence type="ECO:0000256" key="7">
    <source>
        <dbReference type="ARBA" id="ARBA00022679"/>
    </source>
</evidence>
<dbReference type="GO" id="GO:0000155">
    <property type="term" value="F:phosphorelay sensor kinase activity"/>
    <property type="evidence" value="ECO:0007669"/>
    <property type="project" value="InterPro"/>
</dbReference>
<dbReference type="InterPro" id="IPR029016">
    <property type="entry name" value="GAF-like_dom_sf"/>
</dbReference>
<dbReference type="Pfam" id="PF02518">
    <property type="entry name" value="HATPase_c"/>
    <property type="match status" value="1"/>
</dbReference>
<dbReference type="PANTHER" id="PTHR43065:SF46">
    <property type="entry name" value="C4-DICARBOXYLATE TRANSPORT SENSOR PROTEIN DCTB"/>
    <property type="match status" value="1"/>
</dbReference>
<keyword evidence="4" id="KW-1003">Cell membrane</keyword>
<dbReference type="InterPro" id="IPR000014">
    <property type="entry name" value="PAS"/>
</dbReference>
<evidence type="ECO:0000256" key="6">
    <source>
        <dbReference type="ARBA" id="ARBA00022553"/>
    </source>
</evidence>
<dbReference type="Pfam" id="PF13426">
    <property type="entry name" value="PAS_9"/>
    <property type="match status" value="1"/>
</dbReference>
<dbReference type="SUPFAM" id="SSF55785">
    <property type="entry name" value="PYP-like sensor domain (PAS domain)"/>
    <property type="match status" value="3"/>
</dbReference>
<dbReference type="Pfam" id="PF00072">
    <property type="entry name" value="Response_reg"/>
    <property type="match status" value="1"/>
</dbReference>
<dbReference type="Gene3D" id="1.10.287.130">
    <property type="match status" value="1"/>
</dbReference>
<evidence type="ECO:0000256" key="5">
    <source>
        <dbReference type="ARBA" id="ARBA00022519"/>
    </source>
</evidence>
<evidence type="ECO:0000256" key="8">
    <source>
        <dbReference type="ARBA" id="ARBA00022692"/>
    </source>
</evidence>
<keyword evidence="23" id="KW-1185">Reference proteome</keyword>
<dbReference type="eggNOG" id="COG4191">
    <property type="taxonomic scope" value="Bacteria"/>
</dbReference>
<dbReference type="Pfam" id="PF08447">
    <property type="entry name" value="PAS_3"/>
    <property type="match status" value="1"/>
</dbReference>
<dbReference type="InterPro" id="IPR001610">
    <property type="entry name" value="PAC"/>
</dbReference>
<evidence type="ECO:0000256" key="16">
    <source>
        <dbReference type="PROSITE-ProRule" id="PRU00169"/>
    </source>
</evidence>
<feature type="domain" description="Histidine kinase" evidence="18">
    <location>
        <begin position="579"/>
        <end position="802"/>
    </location>
</feature>
<evidence type="ECO:0000256" key="9">
    <source>
        <dbReference type="ARBA" id="ARBA00022737"/>
    </source>
</evidence>
<dbReference type="InterPro" id="IPR001789">
    <property type="entry name" value="Sig_transdc_resp-reg_receiver"/>
</dbReference>
<evidence type="ECO:0000256" key="11">
    <source>
        <dbReference type="ARBA" id="ARBA00022777"/>
    </source>
</evidence>
<comment type="subcellular location">
    <subcellularLocation>
        <location evidence="2">Cell inner membrane</location>
        <topology evidence="2">Multi-pass membrane protein</topology>
    </subcellularLocation>
</comment>
<dbReference type="InterPro" id="IPR005467">
    <property type="entry name" value="His_kinase_dom"/>
</dbReference>
<evidence type="ECO:0000313" key="22">
    <source>
        <dbReference type="EMBL" id="EDY18829.1"/>
    </source>
</evidence>
<feature type="domain" description="PAC" evidence="21">
    <location>
        <begin position="387"/>
        <end position="438"/>
    </location>
</feature>
<dbReference type="PROSITE" id="PS50110">
    <property type="entry name" value="RESPONSE_REGULATORY"/>
    <property type="match status" value="1"/>
</dbReference>
<comment type="catalytic activity">
    <reaction evidence="1">
        <text>ATP + protein L-histidine = ADP + protein N-phospho-L-histidine.</text>
        <dbReference type="EC" id="2.7.13.3"/>
    </reaction>
</comment>
<feature type="domain" description="PAS" evidence="20">
    <location>
        <begin position="17"/>
        <end position="71"/>
    </location>
</feature>
<dbReference type="Gene3D" id="3.40.50.2300">
    <property type="match status" value="1"/>
</dbReference>
<dbReference type="InterPro" id="IPR004358">
    <property type="entry name" value="Sig_transdc_His_kin-like_C"/>
</dbReference>
<evidence type="ECO:0000256" key="17">
    <source>
        <dbReference type="SAM" id="MobiDB-lite"/>
    </source>
</evidence>
<dbReference type="SUPFAM" id="SSF52172">
    <property type="entry name" value="CheY-like"/>
    <property type="match status" value="1"/>
</dbReference>
<keyword evidence="7" id="KW-0808">Transferase</keyword>